<dbReference type="GO" id="GO:0005524">
    <property type="term" value="F:ATP binding"/>
    <property type="evidence" value="ECO:0007669"/>
    <property type="project" value="UniProtKB-KW"/>
</dbReference>
<keyword evidence="2" id="KW-0547">Nucleotide-binding</keyword>
<name>A0A081BJN4_9LACO</name>
<dbReference type="eggNOG" id="COG1131">
    <property type="taxonomic scope" value="Bacteria"/>
</dbReference>
<dbReference type="Gene3D" id="3.40.50.300">
    <property type="entry name" value="P-loop containing nucleotide triphosphate hydrolases"/>
    <property type="match status" value="1"/>
</dbReference>
<evidence type="ECO:0000256" key="1">
    <source>
        <dbReference type="ARBA" id="ARBA00022448"/>
    </source>
</evidence>
<dbReference type="PROSITE" id="PS50893">
    <property type="entry name" value="ABC_TRANSPORTER_2"/>
    <property type="match status" value="1"/>
</dbReference>
<dbReference type="SMART" id="SM00382">
    <property type="entry name" value="AAA"/>
    <property type="match status" value="1"/>
</dbReference>
<evidence type="ECO:0000256" key="3">
    <source>
        <dbReference type="ARBA" id="ARBA00022840"/>
    </source>
</evidence>
<organism evidence="5 6">
    <name type="scientific">Secundilactobacillus oryzae JCM 18671</name>
    <dbReference type="NCBI Taxonomy" id="1291743"/>
    <lineage>
        <taxon>Bacteria</taxon>
        <taxon>Bacillati</taxon>
        <taxon>Bacillota</taxon>
        <taxon>Bacilli</taxon>
        <taxon>Lactobacillales</taxon>
        <taxon>Lactobacillaceae</taxon>
        <taxon>Secundilactobacillus</taxon>
    </lineage>
</organism>
<dbReference type="InterPro" id="IPR027417">
    <property type="entry name" value="P-loop_NTPase"/>
</dbReference>
<evidence type="ECO:0000313" key="5">
    <source>
        <dbReference type="EMBL" id="GAK48252.1"/>
    </source>
</evidence>
<dbReference type="CDD" id="cd03230">
    <property type="entry name" value="ABC_DR_subfamily_A"/>
    <property type="match status" value="1"/>
</dbReference>
<dbReference type="PANTHER" id="PTHR42939">
    <property type="entry name" value="ABC TRANSPORTER ATP-BINDING PROTEIN ALBC-RELATED"/>
    <property type="match status" value="1"/>
</dbReference>
<evidence type="ECO:0000313" key="6">
    <source>
        <dbReference type="Proteomes" id="UP000028700"/>
    </source>
</evidence>
<dbReference type="InterPro" id="IPR003593">
    <property type="entry name" value="AAA+_ATPase"/>
</dbReference>
<dbReference type="Pfam" id="PF00005">
    <property type="entry name" value="ABC_tran"/>
    <property type="match status" value="1"/>
</dbReference>
<dbReference type="OrthoDB" id="9804819at2"/>
<dbReference type="PANTHER" id="PTHR42939:SF3">
    <property type="entry name" value="ABC TRANSPORTER ATP-BINDING COMPONENT"/>
    <property type="match status" value="1"/>
</dbReference>
<dbReference type="InterPro" id="IPR051782">
    <property type="entry name" value="ABC_Transporter_VariousFunc"/>
</dbReference>
<dbReference type="RefSeq" id="WP_034528498.1">
    <property type="nucleotide sequence ID" value="NZ_BBAZ01000021.1"/>
</dbReference>
<reference evidence="5" key="1">
    <citation type="journal article" date="2014" name="Genome Announc.">
        <title>Draft Genome Sequence of Lactobacillus oryzae Strain SG293T.</title>
        <authorList>
            <person name="Tanizawa Y."/>
            <person name="Fujisawa T."/>
            <person name="Mochizuki T."/>
            <person name="Kaminuma E."/>
            <person name="Nakamura Y."/>
            <person name="Tohno M."/>
        </authorList>
    </citation>
    <scope>NUCLEOTIDE SEQUENCE [LARGE SCALE GENOMIC DNA]</scope>
    <source>
        <strain evidence="5">SG293</strain>
    </source>
</reference>
<gene>
    <name evidence="5" type="ORF">LOSG293_220390</name>
</gene>
<proteinExistence type="predicted"/>
<dbReference type="EMBL" id="BBJM01000022">
    <property type="protein sequence ID" value="GAK48252.1"/>
    <property type="molecule type" value="Genomic_DNA"/>
</dbReference>
<comment type="caution">
    <text evidence="5">The sequence shown here is derived from an EMBL/GenBank/DDBJ whole genome shotgun (WGS) entry which is preliminary data.</text>
</comment>
<accession>A0A081BJN4</accession>
<keyword evidence="1" id="KW-0813">Transport</keyword>
<dbReference type="AlphaFoldDB" id="A0A081BJN4"/>
<dbReference type="SUPFAM" id="SSF52540">
    <property type="entry name" value="P-loop containing nucleoside triphosphate hydrolases"/>
    <property type="match status" value="1"/>
</dbReference>
<feature type="domain" description="ABC transporter" evidence="4">
    <location>
        <begin position="3"/>
        <end position="224"/>
    </location>
</feature>
<evidence type="ECO:0000256" key="2">
    <source>
        <dbReference type="ARBA" id="ARBA00022741"/>
    </source>
</evidence>
<dbReference type="GO" id="GO:0016887">
    <property type="term" value="F:ATP hydrolysis activity"/>
    <property type="evidence" value="ECO:0007669"/>
    <property type="project" value="InterPro"/>
</dbReference>
<sequence>MSVLTVDHLTKSYSRFTLDPVSFNLEAGKIYGLIGSNGAGKSTLLKSILGLVIADSGEVEAFDQPLVEMKSRIGVVLGGIDTYMDKRLSTLTVVTKRFYSNWNQQRFDDLCSRFSLDLSKKPRELSTGMKVKYQLAVAFAHQAELLVLDEPTAGLDLVAHRDLQKQLRRLADEGVTILLATHLVDDLEQCADELLVLSHGTLQAQMSLAEFIATHQTPATPTLTEMLLAMEENDVA</sequence>
<protein>
    <submittedName>
        <fullName evidence="5">ABC transporter</fullName>
    </submittedName>
</protein>
<dbReference type="Proteomes" id="UP000028700">
    <property type="component" value="Unassembled WGS sequence"/>
</dbReference>
<keyword evidence="3" id="KW-0067">ATP-binding</keyword>
<keyword evidence="6" id="KW-1185">Reference proteome</keyword>
<dbReference type="STRING" id="1291743.LOSG293_220390"/>
<evidence type="ECO:0000259" key="4">
    <source>
        <dbReference type="PROSITE" id="PS50893"/>
    </source>
</evidence>
<dbReference type="InterPro" id="IPR003439">
    <property type="entry name" value="ABC_transporter-like_ATP-bd"/>
</dbReference>